<reference evidence="2 3" key="1">
    <citation type="submission" date="2024-09" db="EMBL/GenBank/DDBJ databases">
        <title>Chromosome-scale assembly of Riccia fluitans.</title>
        <authorList>
            <person name="Paukszto L."/>
            <person name="Sawicki J."/>
            <person name="Karawczyk K."/>
            <person name="Piernik-Szablinska J."/>
            <person name="Szczecinska M."/>
            <person name="Mazdziarz M."/>
        </authorList>
    </citation>
    <scope>NUCLEOTIDE SEQUENCE [LARGE SCALE GENOMIC DNA]</scope>
    <source>
        <strain evidence="2">Rf_01</strain>
        <tissue evidence="2">Aerial parts of the thallus</tissue>
    </source>
</reference>
<feature type="compositionally biased region" description="Polar residues" evidence="1">
    <location>
        <begin position="12"/>
        <end position="22"/>
    </location>
</feature>
<dbReference type="EMBL" id="JBHFFA010000002">
    <property type="protein sequence ID" value="KAL2642259.1"/>
    <property type="molecule type" value="Genomic_DNA"/>
</dbReference>
<accession>A0ABD1Z5U6</accession>
<dbReference type="Proteomes" id="UP001605036">
    <property type="component" value="Unassembled WGS sequence"/>
</dbReference>
<evidence type="ECO:0000313" key="3">
    <source>
        <dbReference type="Proteomes" id="UP001605036"/>
    </source>
</evidence>
<protein>
    <submittedName>
        <fullName evidence="2">Uncharacterized protein</fullName>
    </submittedName>
</protein>
<dbReference type="AlphaFoldDB" id="A0ABD1Z5U6"/>
<feature type="compositionally biased region" description="Basic and acidic residues" evidence="1">
    <location>
        <begin position="63"/>
        <end position="75"/>
    </location>
</feature>
<gene>
    <name evidence="2" type="ORF">R1flu_009846</name>
</gene>
<feature type="compositionally biased region" description="Basic and acidic residues" evidence="1">
    <location>
        <begin position="26"/>
        <end position="40"/>
    </location>
</feature>
<comment type="caution">
    <text evidence="2">The sequence shown here is derived from an EMBL/GenBank/DDBJ whole genome shotgun (WGS) entry which is preliminary data.</text>
</comment>
<evidence type="ECO:0000256" key="1">
    <source>
        <dbReference type="SAM" id="MobiDB-lite"/>
    </source>
</evidence>
<feature type="region of interest" description="Disordered" evidence="1">
    <location>
        <begin position="1"/>
        <end position="86"/>
    </location>
</feature>
<proteinExistence type="predicted"/>
<evidence type="ECO:0000313" key="2">
    <source>
        <dbReference type="EMBL" id="KAL2642259.1"/>
    </source>
</evidence>
<organism evidence="2 3">
    <name type="scientific">Riccia fluitans</name>
    <dbReference type="NCBI Taxonomy" id="41844"/>
    <lineage>
        <taxon>Eukaryota</taxon>
        <taxon>Viridiplantae</taxon>
        <taxon>Streptophyta</taxon>
        <taxon>Embryophyta</taxon>
        <taxon>Marchantiophyta</taxon>
        <taxon>Marchantiopsida</taxon>
        <taxon>Marchantiidae</taxon>
        <taxon>Marchantiales</taxon>
        <taxon>Ricciaceae</taxon>
        <taxon>Riccia</taxon>
    </lineage>
</organism>
<sequence length="86" mass="9786">MRPELEKYKARSVNTRNVSKTFSDPIKARPDRTGKLRETPEAPGSRKLRGSRLKEAPGNIGSKPDREKQNCDKAGIEQPEQNIRNR</sequence>
<keyword evidence="3" id="KW-1185">Reference proteome</keyword>
<name>A0ABD1Z5U6_9MARC</name>